<dbReference type="Gene3D" id="3.60.15.10">
    <property type="entry name" value="Ribonuclease Z/Hydroxyacylglutathione hydrolase-like"/>
    <property type="match status" value="1"/>
</dbReference>
<accession>A0ABQ1BMI1</accession>
<evidence type="ECO:0000259" key="1">
    <source>
        <dbReference type="SMART" id="SM00849"/>
    </source>
</evidence>
<dbReference type="EMBL" id="BLKU01000003">
    <property type="protein sequence ID" value="GFG64906.1"/>
    <property type="molecule type" value="Genomic_DNA"/>
</dbReference>
<dbReference type="Proteomes" id="UP000465306">
    <property type="component" value="Unassembled WGS sequence"/>
</dbReference>
<organism evidence="2 3">
    <name type="scientific">Mycobacterium kubicae</name>
    <dbReference type="NCBI Taxonomy" id="120959"/>
    <lineage>
        <taxon>Bacteria</taxon>
        <taxon>Bacillati</taxon>
        <taxon>Actinomycetota</taxon>
        <taxon>Actinomycetes</taxon>
        <taxon>Mycobacteriales</taxon>
        <taxon>Mycobacteriaceae</taxon>
        <taxon>Mycobacterium</taxon>
        <taxon>Mycobacterium simiae complex</taxon>
    </lineage>
</organism>
<proteinExistence type="predicted"/>
<gene>
    <name evidence="2" type="ORF">MKUB_23960</name>
</gene>
<keyword evidence="3" id="KW-1185">Reference proteome</keyword>
<reference evidence="2 3" key="1">
    <citation type="journal article" date="2019" name="Emerg. Microbes Infect.">
        <title>Comprehensive subspecies identification of 175 nontuberculous mycobacteria species based on 7547 genomic profiles.</title>
        <authorList>
            <person name="Matsumoto Y."/>
            <person name="Kinjo T."/>
            <person name="Motooka D."/>
            <person name="Nabeya D."/>
            <person name="Jung N."/>
            <person name="Uechi K."/>
            <person name="Horii T."/>
            <person name="Iida T."/>
            <person name="Fujita J."/>
            <person name="Nakamura S."/>
        </authorList>
    </citation>
    <scope>NUCLEOTIDE SEQUENCE [LARGE SCALE GENOMIC DNA]</scope>
    <source>
        <strain evidence="2 3">JCM 13573</strain>
    </source>
</reference>
<protein>
    <submittedName>
        <fullName evidence="2">MBL fold metallo-hydrolase</fullName>
    </submittedName>
</protein>
<sequence length="252" mass="27226">MIMATLHRNAADGIHRIEHAHVNLYLVEGDHGEYTVVDAGLPGVWPHLEGLLGEVGAKPDQIAAVVLTHAHFDHVGAASAIQKEWHLPVWTHTDERELATHPLRYQHERNRFAVPLTHPRSLPIIARMTLAGALVTRGVHDVEVFDHSRSLEVPGQPVPVFTPGHTFGHTALHFPDRDAVITGDALVTLDPYTGGTGPQIVSGAATADSAQALESLAVLRNTNARIVLPGHGEAWTRGIADATDLARDRGPH</sequence>
<dbReference type="PANTHER" id="PTHR42951:SF14">
    <property type="entry name" value="METALLO-BETA-LACTAMASE SUPERFAMILY PROTEIN"/>
    <property type="match status" value="1"/>
</dbReference>
<dbReference type="CDD" id="cd07721">
    <property type="entry name" value="yflN-like_MBL-fold"/>
    <property type="match status" value="1"/>
</dbReference>
<evidence type="ECO:0000313" key="2">
    <source>
        <dbReference type="EMBL" id="GFG64906.1"/>
    </source>
</evidence>
<dbReference type="InterPro" id="IPR001279">
    <property type="entry name" value="Metallo-B-lactamas"/>
</dbReference>
<comment type="caution">
    <text evidence="2">The sequence shown here is derived from an EMBL/GenBank/DDBJ whole genome shotgun (WGS) entry which is preliminary data.</text>
</comment>
<feature type="domain" description="Metallo-beta-lactamase" evidence="1">
    <location>
        <begin position="21"/>
        <end position="231"/>
    </location>
</feature>
<dbReference type="PANTHER" id="PTHR42951">
    <property type="entry name" value="METALLO-BETA-LACTAMASE DOMAIN-CONTAINING"/>
    <property type="match status" value="1"/>
</dbReference>
<dbReference type="Pfam" id="PF00753">
    <property type="entry name" value="Lactamase_B"/>
    <property type="match status" value="1"/>
</dbReference>
<name>A0ABQ1BMI1_9MYCO</name>
<dbReference type="SUPFAM" id="SSF56281">
    <property type="entry name" value="Metallo-hydrolase/oxidoreductase"/>
    <property type="match status" value="1"/>
</dbReference>
<dbReference type="InterPro" id="IPR050855">
    <property type="entry name" value="NDM-1-like"/>
</dbReference>
<dbReference type="SMART" id="SM00849">
    <property type="entry name" value="Lactamase_B"/>
    <property type="match status" value="1"/>
</dbReference>
<dbReference type="InterPro" id="IPR036866">
    <property type="entry name" value="RibonucZ/Hydroxyglut_hydro"/>
</dbReference>
<evidence type="ECO:0000313" key="3">
    <source>
        <dbReference type="Proteomes" id="UP000465306"/>
    </source>
</evidence>